<keyword evidence="5" id="KW-1133">Transmembrane helix</keyword>
<evidence type="ECO:0000256" key="6">
    <source>
        <dbReference type="SAM" id="SignalP"/>
    </source>
</evidence>
<dbReference type="InterPro" id="IPR036116">
    <property type="entry name" value="FN3_sf"/>
</dbReference>
<dbReference type="InterPro" id="IPR050964">
    <property type="entry name" value="Striated_Muscle_Regulatory"/>
</dbReference>
<dbReference type="AlphaFoldDB" id="A0A8J3TCX2"/>
<keyword evidence="5" id="KW-0472">Membrane</keyword>
<evidence type="ECO:0000256" key="5">
    <source>
        <dbReference type="SAM" id="Phobius"/>
    </source>
</evidence>
<dbReference type="SUPFAM" id="SSF49265">
    <property type="entry name" value="Fibronectin type III"/>
    <property type="match status" value="1"/>
</dbReference>
<dbReference type="Pfam" id="PF16640">
    <property type="entry name" value="Big_3_5"/>
    <property type="match status" value="1"/>
</dbReference>
<dbReference type="PANTHER" id="PTHR13817:SF73">
    <property type="entry name" value="FIBRONECTIN TYPE-III DOMAIN-CONTAINING PROTEIN"/>
    <property type="match status" value="1"/>
</dbReference>
<sequence>MLIPFVKRIRPLLALFAAAAVGLTSLAVGLTASPAQAATPHVPEVSVSPANPRSTDAVTIISTITGCSDAYLAPGRLYYLVRGPQQQNGPFSVGTFSNGGDTYTVSKTFPAGTLTPGQYTLYSYGEGEPCYPPMAGDYHYSAPLTFTVAPPPAPDAPSAVSATAADGSAAVSWTAPADNGGTITSYTVYCSADGAPATPCGSVSGTPAATSKTVTNLRNGATYTFQVSATNAGGPSPRSAQSASVMPSGPSTVTLTGAAVAGQPGTVTATVETTYGYAVDGGSITLSENGRELGQQPVSAGSAGFPVVLTAGDHALTATYSGRPGVAASTASATITVTRTGQTITFGELPALTYRGAPVSLAATSSAGLPVRYTAEGACSVDGAVLTTTDVGRCAVVASQAGDSQTLAAEPVTRTTDVAKAAQSITVPELQPATFGDAPQTLQATATSGLAVTWRAEGSCSVTGTALTGTVLTYSGLGECTVVASQSGDERYEPAADVTRTLVVAAPPKKLALTLNAELGQTAANAPVVVHGSGLKPGSTVTLEVHSTPRTLATGTVGEDGTYTLSAVLPADLEAGNHELIASGIGIDGSPIVDRTQFTLDAGGKLQRIDDRTLPSGLARTGADVTDMVGVAALNVLFGAVLLTAASRRRRQA</sequence>
<dbReference type="PRINTS" id="PR00014">
    <property type="entry name" value="FNTYPEIII"/>
</dbReference>
<organism evidence="8 9">
    <name type="scientific">Planosporangium mesophilum</name>
    <dbReference type="NCBI Taxonomy" id="689768"/>
    <lineage>
        <taxon>Bacteria</taxon>
        <taxon>Bacillati</taxon>
        <taxon>Actinomycetota</taxon>
        <taxon>Actinomycetes</taxon>
        <taxon>Micromonosporales</taxon>
        <taxon>Micromonosporaceae</taxon>
        <taxon>Planosporangium</taxon>
    </lineage>
</organism>
<name>A0A8J3TCX2_9ACTN</name>
<evidence type="ECO:0000256" key="3">
    <source>
        <dbReference type="ARBA" id="ARBA00023326"/>
    </source>
</evidence>
<reference evidence="8" key="1">
    <citation type="submission" date="2021-01" db="EMBL/GenBank/DDBJ databases">
        <title>Whole genome shotgun sequence of Planosporangium mesophilum NBRC 109066.</title>
        <authorList>
            <person name="Komaki H."/>
            <person name="Tamura T."/>
        </authorList>
    </citation>
    <scope>NUCLEOTIDE SEQUENCE</scope>
    <source>
        <strain evidence="8">NBRC 109066</strain>
    </source>
</reference>
<dbReference type="SMART" id="SM00060">
    <property type="entry name" value="FN3"/>
    <property type="match status" value="2"/>
</dbReference>
<keyword evidence="6" id="KW-0732">Signal</keyword>
<keyword evidence="5" id="KW-0812">Transmembrane</keyword>
<dbReference type="GO" id="GO:0016798">
    <property type="term" value="F:hydrolase activity, acting on glycosyl bonds"/>
    <property type="evidence" value="ECO:0007669"/>
    <property type="project" value="UniProtKB-KW"/>
</dbReference>
<feature type="transmembrane region" description="Helical" evidence="5">
    <location>
        <begin position="628"/>
        <end position="646"/>
    </location>
</feature>
<dbReference type="Pfam" id="PF00041">
    <property type="entry name" value="fn3"/>
    <property type="match status" value="1"/>
</dbReference>
<evidence type="ECO:0000313" key="9">
    <source>
        <dbReference type="Proteomes" id="UP000599074"/>
    </source>
</evidence>
<dbReference type="CDD" id="cd00063">
    <property type="entry name" value="FN3"/>
    <property type="match status" value="1"/>
</dbReference>
<keyword evidence="3" id="KW-0624">Polysaccharide degradation</keyword>
<dbReference type="EMBL" id="BOON01000021">
    <property type="protein sequence ID" value="GII22857.1"/>
    <property type="molecule type" value="Genomic_DNA"/>
</dbReference>
<feature type="signal peptide" evidence="6">
    <location>
        <begin position="1"/>
        <end position="37"/>
    </location>
</feature>
<dbReference type="PANTHER" id="PTHR13817">
    <property type="entry name" value="TITIN"/>
    <property type="match status" value="1"/>
</dbReference>
<dbReference type="Proteomes" id="UP000599074">
    <property type="component" value="Unassembled WGS sequence"/>
</dbReference>
<evidence type="ECO:0000256" key="4">
    <source>
        <dbReference type="SAM" id="MobiDB-lite"/>
    </source>
</evidence>
<dbReference type="PROSITE" id="PS50853">
    <property type="entry name" value="FN3"/>
    <property type="match status" value="1"/>
</dbReference>
<keyword evidence="2" id="KW-0326">Glycosidase</keyword>
<dbReference type="InterPro" id="IPR003961">
    <property type="entry name" value="FN3_dom"/>
</dbReference>
<dbReference type="InterPro" id="IPR013783">
    <property type="entry name" value="Ig-like_fold"/>
</dbReference>
<evidence type="ECO:0000313" key="8">
    <source>
        <dbReference type="EMBL" id="GII22857.1"/>
    </source>
</evidence>
<accession>A0A8J3TCX2</accession>
<feature type="region of interest" description="Disordered" evidence="4">
    <location>
        <begin position="228"/>
        <end position="249"/>
    </location>
</feature>
<evidence type="ECO:0000256" key="2">
    <source>
        <dbReference type="ARBA" id="ARBA00023295"/>
    </source>
</evidence>
<dbReference type="RefSeq" id="WP_168115597.1">
    <property type="nucleotide sequence ID" value="NZ_BOON01000021.1"/>
</dbReference>
<dbReference type="InterPro" id="IPR032109">
    <property type="entry name" value="Big_3_5"/>
</dbReference>
<keyword evidence="3" id="KW-0119">Carbohydrate metabolism</keyword>
<keyword evidence="1" id="KW-0677">Repeat</keyword>
<dbReference type="Gene3D" id="2.60.40.10">
    <property type="entry name" value="Immunoglobulins"/>
    <property type="match status" value="2"/>
</dbReference>
<feature type="chain" id="PRO_5035252171" description="Fibronectin type-III domain-containing protein" evidence="6">
    <location>
        <begin position="38"/>
        <end position="653"/>
    </location>
</feature>
<keyword evidence="9" id="KW-1185">Reference proteome</keyword>
<feature type="domain" description="Fibronectin type-III" evidence="7">
    <location>
        <begin position="153"/>
        <end position="251"/>
    </location>
</feature>
<proteinExistence type="predicted"/>
<dbReference type="GO" id="GO:0000272">
    <property type="term" value="P:polysaccharide catabolic process"/>
    <property type="evidence" value="ECO:0007669"/>
    <property type="project" value="UniProtKB-KW"/>
</dbReference>
<evidence type="ECO:0000256" key="1">
    <source>
        <dbReference type="ARBA" id="ARBA00022737"/>
    </source>
</evidence>
<gene>
    <name evidence="8" type="ORF">Pme01_24540</name>
</gene>
<keyword evidence="2" id="KW-0378">Hydrolase</keyword>
<protein>
    <recommendedName>
        <fullName evidence="7">Fibronectin type-III domain-containing protein</fullName>
    </recommendedName>
</protein>
<comment type="caution">
    <text evidence="8">The sequence shown here is derived from an EMBL/GenBank/DDBJ whole genome shotgun (WGS) entry which is preliminary data.</text>
</comment>
<evidence type="ECO:0000259" key="7">
    <source>
        <dbReference type="PROSITE" id="PS50853"/>
    </source>
</evidence>